<dbReference type="InterPro" id="IPR055411">
    <property type="entry name" value="LRR_FXL15/At3g58940/PEG3-like"/>
</dbReference>
<evidence type="ECO:0000313" key="2">
    <source>
        <dbReference type="EMBL" id="OTG12623.1"/>
    </source>
</evidence>
<sequence>MGVEYIYILFIYLFIFFNPQHRHKVTKTHILHSPASKSYVPLLCAAYLVLIRLKHPKMKAKRLSKAQRLSSTTINTLPQTIIENILCLLPIQEAARTSILSKEWRYKWTTIPKLKFGSSTLSKGKNKEKLPSDIASARKNMDERCKLFNAIHHVLLMRQGPIHEFTFHTIGTYHCFELDQIIFRLSRNHAVKKLKLAFNRLTFSYKLPLCAFSMHQLTDLDLRNVDIDHQPIFSGFGSLRSLCLYYVKISTKALLHLLSSCPSLKRFTLLGFIGCKDCTIVELFECLPVIEHLTIYGGTPQPKWLVPDSVPNELPTSLIHLKYFCFNRLYFGDDHGLIFLLILIKCSPNLEKIELDIAKGIGDDNETWFGILEENSDVRLEHLKELEIHYFRNLNHEMELVTVILARSPKLKKVIIHSLVEKDEESDMLKILLQAPRASPVEIVVRSMIDYSFGCWQLLIAEGIGDDNGTWFGILEKYSDVRLEHMQELEIHYFSNLKHEMELVTVILARSPKLKKVIIHSLVEKDEESDIVLEIRTQENQTSHVERARKIMERRRKLFNAIPRVLLMHQGPIHEFSIDSIANCDCFELDPIIFHLSRNHAVKKLKLAFDYMYPHKDLDLSYVDIDHQPIFSGFGSLRSLSLIKVKISTKALLHLLSNCPSLKRFTLLGSICDKDCTIIELFDCLHVIEDLTIYGDTPELLVLDSVPNELPTSLIHLKYFCFNEPYFGEDHGLIFLLILIKCSPNLEKIELDIDEGIGNDNETWFGILEENSDVRLEHLKELEIHRFSNLRREMELVTVILARSPKLKKMLKVLLQAPCASPVEIVVK</sequence>
<dbReference type="SUPFAM" id="SSF52047">
    <property type="entry name" value="RNI-like"/>
    <property type="match status" value="2"/>
</dbReference>
<dbReference type="EMBL" id="CM007899">
    <property type="protein sequence ID" value="OTG12623.1"/>
    <property type="molecule type" value="Genomic_DNA"/>
</dbReference>
<dbReference type="Pfam" id="PF00646">
    <property type="entry name" value="F-box"/>
    <property type="match status" value="1"/>
</dbReference>
<dbReference type="InterPro" id="IPR036047">
    <property type="entry name" value="F-box-like_dom_sf"/>
</dbReference>
<dbReference type="SMART" id="SM00579">
    <property type="entry name" value="FBD"/>
    <property type="match status" value="2"/>
</dbReference>
<keyword evidence="3" id="KW-1185">Reference proteome</keyword>
<dbReference type="Pfam" id="PF08387">
    <property type="entry name" value="FBD"/>
    <property type="match status" value="1"/>
</dbReference>
<dbReference type="PANTHER" id="PTHR31639:SF315">
    <property type="entry name" value="LEUCINE-RICH REPEAT DOMAIN SUPERFAMILY, F-BOX-LIKE DOMAIN SUPERFAMILY"/>
    <property type="match status" value="1"/>
</dbReference>
<dbReference type="InterPro" id="IPR001810">
    <property type="entry name" value="F-box_dom"/>
</dbReference>
<organism evidence="2 3">
    <name type="scientific">Helianthus annuus</name>
    <name type="common">Common sunflower</name>
    <dbReference type="NCBI Taxonomy" id="4232"/>
    <lineage>
        <taxon>Eukaryota</taxon>
        <taxon>Viridiplantae</taxon>
        <taxon>Streptophyta</taxon>
        <taxon>Embryophyta</taxon>
        <taxon>Tracheophyta</taxon>
        <taxon>Spermatophyta</taxon>
        <taxon>Magnoliopsida</taxon>
        <taxon>eudicotyledons</taxon>
        <taxon>Gunneridae</taxon>
        <taxon>Pentapetalae</taxon>
        <taxon>asterids</taxon>
        <taxon>campanulids</taxon>
        <taxon>Asterales</taxon>
        <taxon>Asteraceae</taxon>
        <taxon>Asteroideae</taxon>
        <taxon>Heliantheae alliance</taxon>
        <taxon>Heliantheae</taxon>
        <taxon>Helianthus</taxon>
    </lineage>
</organism>
<feature type="domain" description="FBD" evidence="1">
    <location>
        <begin position="377"/>
        <end position="446"/>
    </location>
</feature>
<proteinExistence type="predicted"/>
<dbReference type="InterPro" id="IPR032675">
    <property type="entry name" value="LRR_dom_sf"/>
</dbReference>
<dbReference type="PANTHER" id="PTHR31639">
    <property type="entry name" value="F-BOX PROTEIN-LIKE"/>
    <property type="match status" value="1"/>
</dbReference>
<dbReference type="Pfam" id="PF24758">
    <property type="entry name" value="LRR_At5g56370"/>
    <property type="match status" value="1"/>
</dbReference>
<dbReference type="SUPFAM" id="SSF81383">
    <property type="entry name" value="F-box domain"/>
    <property type="match status" value="1"/>
</dbReference>
<reference evidence="3" key="1">
    <citation type="journal article" date="2017" name="Nature">
        <title>The sunflower genome provides insights into oil metabolism, flowering and Asterid evolution.</title>
        <authorList>
            <person name="Badouin H."/>
            <person name="Gouzy J."/>
            <person name="Grassa C.J."/>
            <person name="Murat F."/>
            <person name="Staton S.E."/>
            <person name="Cottret L."/>
            <person name="Lelandais-Briere C."/>
            <person name="Owens G.L."/>
            <person name="Carrere S."/>
            <person name="Mayjonade B."/>
            <person name="Legrand L."/>
            <person name="Gill N."/>
            <person name="Kane N.C."/>
            <person name="Bowers J.E."/>
            <person name="Hubner S."/>
            <person name="Bellec A."/>
            <person name="Berard A."/>
            <person name="Berges H."/>
            <person name="Blanchet N."/>
            <person name="Boniface M.C."/>
            <person name="Brunel D."/>
            <person name="Catrice O."/>
            <person name="Chaidir N."/>
            <person name="Claudel C."/>
            <person name="Donnadieu C."/>
            <person name="Faraut T."/>
            <person name="Fievet G."/>
            <person name="Helmstetter N."/>
            <person name="King M."/>
            <person name="Knapp S.J."/>
            <person name="Lai Z."/>
            <person name="Le Paslier M.C."/>
            <person name="Lippi Y."/>
            <person name="Lorenzon L."/>
            <person name="Mandel J.R."/>
            <person name="Marage G."/>
            <person name="Marchand G."/>
            <person name="Marquand E."/>
            <person name="Bret-Mestries E."/>
            <person name="Morien E."/>
            <person name="Nambeesan S."/>
            <person name="Nguyen T."/>
            <person name="Pegot-Espagnet P."/>
            <person name="Pouilly N."/>
            <person name="Raftis F."/>
            <person name="Sallet E."/>
            <person name="Schiex T."/>
            <person name="Thomas J."/>
            <person name="Vandecasteele C."/>
            <person name="Vares D."/>
            <person name="Vear F."/>
            <person name="Vautrin S."/>
            <person name="Crespi M."/>
            <person name="Mangin B."/>
            <person name="Burke J.M."/>
            <person name="Salse J."/>
            <person name="Munos S."/>
            <person name="Vincourt P."/>
            <person name="Rieseberg L.H."/>
            <person name="Langlade N.B."/>
        </authorList>
    </citation>
    <scope>NUCLEOTIDE SEQUENCE [LARGE SCALE GENOMIC DNA]</scope>
    <source>
        <strain evidence="3">cv. SF193</strain>
    </source>
</reference>
<protein>
    <submittedName>
        <fullName evidence="2">Putative F-box domain, FBD domain, Leucine-rich repeat domain, L domain-like protein</fullName>
    </submittedName>
</protein>
<name>A0A251TPF4_HELAN</name>
<dbReference type="Gene3D" id="3.80.10.10">
    <property type="entry name" value="Ribonuclease Inhibitor"/>
    <property type="match status" value="2"/>
</dbReference>
<gene>
    <name evidence="2" type="ORF">HannXRQ_Chr10g0311651</name>
</gene>
<evidence type="ECO:0000313" key="3">
    <source>
        <dbReference type="Proteomes" id="UP000215914"/>
    </source>
</evidence>
<evidence type="ECO:0000259" key="1">
    <source>
        <dbReference type="SMART" id="SM00579"/>
    </source>
</evidence>
<dbReference type="InterPro" id="IPR006566">
    <property type="entry name" value="FBD"/>
</dbReference>
<dbReference type="AlphaFoldDB" id="A0A251TPF4"/>
<dbReference type="InParanoid" id="A0A251TPF4"/>
<accession>A0A251TPF4</accession>
<dbReference type="Proteomes" id="UP000215914">
    <property type="component" value="Chromosome 10"/>
</dbReference>
<feature type="domain" description="FBD" evidence="1">
    <location>
        <begin position="480"/>
        <end position="550"/>
    </location>
</feature>